<feature type="compositionally biased region" description="Basic residues" evidence="7">
    <location>
        <begin position="183"/>
        <end position="195"/>
    </location>
</feature>
<dbReference type="InterPro" id="IPR036864">
    <property type="entry name" value="Zn2-C6_fun-type_DNA-bd_sf"/>
</dbReference>
<dbReference type="PROSITE" id="PS00463">
    <property type="entry name" value="ZN2_CY6_FUNGAL_1"/>
    <property type="match status" value="1"/>
</dbReference>
<evidence type="ECO:0000256" key="5">
    <source>
        <dbReference type="ARBA" id="ARBA00023163"/>
    </source>
</evidence>
<evidence type="ECO:0000256" key="6">
    <source>
        <dbReference type="ARBA" id="ARBA00023242"/>
    </source>
</evidence>
<keyword evidence="3" id="KW-0805">Transcription regulation</keyword>
<keyword evidence="4" id="KW-0238">DNA-binding</keyword>
<evidence type="ECO:0000256" key="2">
    <source>
        <dbReference type="ARBA" id="ARBA00022833"/>
    </source>
</evidence>
<feature type="region of interest" description="Disordered" evidence="7">
    <location>
        <begin position="650"/>
        <end position="684"/>
    </location>
</feature>
<accession>A0AA38RSV0</accession>
<proteinExistence type="predicted"/>
<comment type="caution">
    <text evidence="9">The sequence shown here is derived from an EMBL/GenBank/DDBJ whole genome shotgun (WGS) entry which is preliminary data.</text>
</comment>
<organism evidence="9 10">
    <name type="scientific">Pleurostoma richardsiae</name>
    <dbReference type="NCBI Taxonomy" id="41990"/>
    <lineage>
        <taxon>Eukaryota</taxon>
        <taxon>Fungi</taxon>
        <taxon>Dikarya</taxon>
        <taxon>Ascomycota</taxon>
        <taxon>Pezizomycotina</taxon>
        <taxon>Sordariomycetes</taxon>
        <taxon>Sordariomycetidae</taxon>
        <taxon>Calosphaeriales</taxon>
        <taxon>Pleurostomataceae</taxon>
        <taxon>Pleurostoma</taxon>
    </lineage>
</organism>
<dbReference type="Pfam" id="PF11951">
    <property type="entry name" value="Fungal_trans_2"/>
    <property type="match status" value="2"/>
</dbReference>
<comment type="subcellular location">
    <subcellularLocation>
        <location evidence="1">Nucleus</location>
    </subcellularLocation>
</comment>
<dbReference type="EMBL" id="JANBVO010000014">
    <property type="protein sequence ID" value="KAJ9145354.1"/>
    <property type="molecule type" value="Genomic_DNA"/>
</dbReference>
<dbReference type="GO" id="GO:0045944">
    <property type="term" value="P:positive regulation of transcription by RNA polymerase II"/>
    <property type="evidence" value="ECO:0007669"/>
    <property type="project" value="TreeGrafter"/>
</dbReference>
<evidence type="ECO:0000256" key="4">
    <source>
        <dbReference type="ARBA" id="ARBA00023125"/>
    </source>
</evidence>
<dbReference type="PANTHER" id="PTHR37534">
    <property type="entry name" value="TRANSCRIPTIONAL ACTIVATOR PROTEIN UGA3"/>
    <property type="match status" value="1"/>
</dbReference>
<feature type="compositionally biased region" description="Low complexity" evidence="7">
    <location>
        <begin position="83"/>
        <end position="111"/>
    </location>
</feature>
<dbReference type="GO" id="GO:0008270">
    <property type="term" value="F:zinc ion binding"/>
    <property type="evidence" value="ECO:0007669"/>
    <property type="project" value="InterPro"/>
</dbReference>
<dbReference type="AlphaFoldDB" id="A0AA38RSV0"/>
<protein>
    <submittedName>
        <fullName evidence="9">Transcriptional regulatory protein moc3</fullName>
    </submittedName>
</protein>
<evidence type="ECO:0000256" key="7">
    <source>
        <dbReference type="SAM" id="MobiDB-lite"/>
    </source>
</evidence>
<dbReference type="InterPro" id="IPR021858">
    <property type="entry name" value="Fun_TF"/>
</dbReference>
<dbReference type="Gene3D" id="4.10.240.10">
    <property type="entry name" value="Zn(2)-C6 fungal-type DNA-binding domain"/>
    <property type="match status" value="1"/>
</dbReference>
<reference evidence="9" key="1">
    <citation type="submission" date="2022-07" db="EMBL/GenBank/DDBJ databases">
        <title>Fungi with potential for degradation of polypropylene.</title>
        <authorList>
            <person name="Gostincar C."/>
        </authorList>
    </citation>
    <scope>NUCLEOTIDE SEQUENCE</scope>
    <source>
        <strain evidence="9">EXF-13308</strain>
    </source>
</reference>
<keyword evidence="6" id="KW-0539">Nucleus</keyword>
<dbReference type="Proteomes" id="UP001174694">
    <property type="component" value="Unassembled WGS sequence"/>
</dbReference>
<dbReference type="SUPFAM" id="SSF57701">
    <property type="entry name" value="Zn2/Cys6 DNA-binding domain"/>
    <property type="match status" value="1"/>
</dbReference>
<evidence type="ECO:0000313" key="10">
    <source>
        <dbReference type="Proteomes" id="UP001174694"/>
    </source>
</evidence>
<dbReference type="PROSITE" id="PS50048">
    <property type="entry name" value="ZN2_CY6_FUNGAL_2"/>
    <property type="match status" value="1"/>
</dbReference>
<dbReference type="PANTHER" id="PTHR37534:SF38">
    <property type="entry name" value="ZN(2)-C6 FUNGAL-TYPE DOMAIN-CONTAINING PROTEIN"/>
    <property type="match status" value="1"/>
</dbReference>
<evidence type="ECO:0000259" key="8">
    <source>
        <dbReference type="PROSITE" id="PS50048"/>
    </source>
</evidence>
<feature type="compositionally biased region" description="Polar residues" evidence="7">
    <location>
        <begin position="660"/>
        <end position="675"/>
    </location>
</feature>
<feature type="compositionally biased region" description="Polar residues" evidence="7">
    <location>
        <begin position="43"/>
        <end position="72"/>
    </location>
</feature>
<evidence type="ECO:0000256" key="3">
    <source>
        <dbReference type="ARBA" id="ARBA00023015"/>
    </source>
</evidence>
<gene>
    <name evidence="9" type="ORF">NKR23_g5413</name>
</gene>
<dbReference type="Pfam" id="PF00172">
    <property type="entry name" value="Zn_clus"/>
    <property type="match status" value="1"/>
</dbReference>
<keyword evidence="5" id="KW-0804">Transcription</keyword>
<dbReference type="SMART" id="SM00066">
    <property type="entry name" value="GAL4"/>
    <property type="match status" value="1"/>
</dbReference>
<dbReference type="InterPro" id="IPR001138">
    <property type="entry name" value="Zn2Cys6_DnaBD"/>
</dbReference>
<feature type="region of interest" description="Disordered" evidence="7">
    <location>
        <begin position="166"/>
        <end position="197"/>
    </location>
</feature>
<evidence type="ECO:0000256" key="1">
    <source>
        <dbReference type="ARBA" id="ARBA00004123"/>
    </source>
</evidence>
<evidence type="ECO:0000313" key="9">
    <source>
        <dbReference type="EMBL" id="KAJ9145354.1"/>
    </source>
</evidence>
<keyword evidence="2" id="KW-0862">Zinc</keyword>
<feature type="compositionally biased region" description="Polar residues" evidence="7">
    <location>
        <begin position="600"/>
        <end position="615"/>
    </location>
</feature>
<feature type="region of interest" description="Disordered" evidence="7">
    <location>
        <begin position="1"/>
        <end position="111"/>
    </location>
</feature>
<dbReference type="CDD" id="cd00067">
    <property type="entry name" value="GAL4"/>
    <property type="match status" value="1"/>
</dbReference>
<dbReference type="GO" id="GO:0000981">
    <property type="term" value="F:DNA-binding transcription factor activity, RNA polymerase II-specific"/>
    <property type="evidence" value="ECO:0007669"/>
    <property type="project" value="InterPro"/>
</dbReference>
<dbReference type="GO" id="GO:0000976">
    <property type="term" value="F:transcription cis-regulatory region binding"/>
    <property type="evidence" value="ECO:0007669"/>
    <property type="project" value="TreeGrafter"/>
</dbReference>
<dbReference type="GO" id="GO:0005634">
    <property type="term" value="C:nucleus"/>
    <property type="evidence" value="ECO:0007669"/>
    <property type="project" value="UniProtKB-SubCell"/>
</dbReference>
<feature type="domain" description="Zn(2)-C6 fungal-type" evidence="8">
    <location>
        <begin position="213"/>
        <end position="241"/>
    </location>
</feature>
<feature type="region of interest" description="Disordered" evidence="7">
    <location>
        <begin position="595"/>
        <end position="615"/>
    </location>
</feature>
<name>A0AA38RSV0_9PEZI</name>
<keyword evidence="10" id="KW-1185">Reference proteome</keyword>
<sequence length="789" mass="87417">MDSPLPVVPDDGDLSWSDSHSMDSDDSQRNLLPQSPPWLDGISLTSADMSEPMSATSADSQLSFNGQLSPVSTGMDGPAGPLTDSSACTSTSDSSAVPTMLDSASSSSATDSWSLDYVDADGGLGGNGAGSADDIYWEQDSDDILHLPKIEPLEDDELRLEDVKEAPLTPVPSNNVPAPGQPKVKRPRGRPRKHPLTPIVTTNKITKGRSKTGCITCRKRKKKCDEAKPRCMNCEKNAVVCEGYPEKQIWKSGKERLEEERMKCVHALPVITMQPIFNGLESPEDMIFWRHYNSHLSAVLTVEGEHKNAFKDMLIPVATKHQGLMHSILALSSKHLDFETPYGMHILKTNNTTAEALRQRSEYHHEKAMEKLYEDIARHSHSKDDPEYKTILSARYGQIMCLLLEALAEGNPRGEHRLHLQAYQTLIQHSPPEDAAFLAFITEFFQYHIFADELVRYTDKTRLASEDWAPVHPIHPPRLLGVADGLFNYLSQITSIRNTIRGNMAEQIDPVVDYTSLYRAAEIDAAIRDWTPHWPPGDSRDRVGLLYKQVMWVYLYRTIYPPSPSIFPAMVLSSMTGSASSSFPSLSSSAVASSMSSHATTPPHSAANSCASSPSLRPHSAVELDAAASSWNPATLRRHSIAAHHPYTHTIARPHLPPSHANSFHSSSEPQQRSDSPPPIRQPAHHDARITVAVDECLAVLESFKPSDPSQTLLLIPCLVIGVACFAPAQRERVRAAVRTVKGYTGLRNTDRVAELLEEVWRCMERGEWDRVWDWQGVARGMGLDFLCR</sequence>